<evidence type="ECO:0000313" key="2">
    <source>
        <dbReference type="EMBL" id="KAJ3747596.1"/>
    </source>
</evidence>
<feature type="compositionally biased region" description="Acidic residues" evidence="1">
    <location>
        <begin position="128"/>
        <end position="138"/>
    </location>
</feature>
<organism evidence="2 3">
    <name type="scientific">Lentinula detonsa</name>
    <dbReference type="NCBI Taxonomy" id="2804962"/>
    <lineage>
        <taxon>Eukaryota</taxon>
        <taxon>Fungi</taxon>
        <taxon>Dikarya</taxon>
        <taxon>Basidiomycota</taxon>
        <taxon>Agaricomycotina</taxon>
        <taxon>Agaricomycetes</taxon>
        <taxon>Agaricomycetidae</taxon>
        <taxon>Agaricales</taxon>
        <taxon>Marasmiineae</taxon>
        <taxon>Omphalotaceae</taxon>
        <taxon>Lentinula</taxon>
    </lineage>
</organism>
<dbReference type="AlphaFoldDB" id="A0A9W8U0K6"/>
<accession>A0A9W8U0K6</accession>
<reference evidence="2 3" key="1">
    <citation type="journal article" date="2023" name="Proc. Natl. Acad. Sci. U.S.A.">
        <title>A global phylogenomic analysis of the shiitake genus Lentinula.</title>
        <authorList>
            <person name="Sierra-Patev S."/>
            <person name="Min B."/>
            <person name="Naranjo-Ortiz M."/>
            <person name="Looney B."/>
            <person name="Konkel Z."/>
            <person name="Slot J.C."/>
            <person name="Sakamoto Y."/>
            <person name="Steenwyk J.L."/>
            <person name="Rokas A."/>
            <person name="Carro J."/>
            <person name="Camarero S."/>
            <person name="Ferreira P."/>
            <person name="Molpeceres G."/>
            <person name="Ruiz-Duenas F.J."/>
            <person name="Serrano A."/>
            <person name="Henrissat B."/>
            <person name="Drula E."/>
            <person name="Hughes K.W."/>
            <person name="Mata J.L."/>
            <person name="Ishikawa N.K."/>
            <person name="Vargas-Isla R."/>
            <person name="Ushijima S."/>
            <person name="Smith C.A."/>
            <person name="Donoghue J."/>
            <person name="Ahrendt S."/>
            <person name="Andreopoulos W."/>
            <person name="He G."/>
            <person name="LaButti K."/>
            <person name="Lipzen A."/>
            <person name="Ng V."/>
            <person name="Riley R."/>
            <person name="Sandor L."/>
            <person name="Barry K."/>
            <person name="Martinez A.T."/>
            <person name="Xiao Y."/>
            <person name="Gibbons J.G."/>
            <person name="Terashima K."/>
            <person name="Grigoriev I.V."/>
            <person name="Hibbett D."/>
        </authorList>
    </citation>
    <scope>NUCLEOTIDE SEQUENCE [LARGE SCALE GENOMIC DNA]</scope>
    <source>
        <strain evidence="2 3">TFB7810</strain>
    </source>
</reference>
<protein>
    <recommendedName>
        <fullName evidence="4">Zn(2)-C6 fungal-type domain-containing protein</fullName>
    </recommendedName>
</protein>
<name>A0A9W8U0K6_9AGAR</name>
<evidence type="ECO:0008006" key="4">
    <source>
        <dbReference type="Google" id="ProtNLM"/>
    </source>
</evidence>
<evidence type="ECO:0000256" key="1">
    <source>
        <dbReference type="SAM" id="MobiDB-lite"/>
    </source>
</evidence>
<sequence>MSTVKCDNNLQADTPCTKCVSANVQCTFTYLRKKRKPNIAMAQADQPLDSIHSLIKEILSSGSYTPPSDPVIVRDIIVSLAKYARSMDDNLTRLRNAVIGGESSLTIAKSEQARNRDTTQSDTKILEEESASEDDDVDHEVISGSYTIS</sequence>
<feature type="compositionally biased region" description="Basic and acidic residues" evidence="1">
    <location>
        <begin position="111"/>
        <end position="127"/>
    </location>
</feature>
<keyword evidence="3" id="KW-1185">Reference proteome</keyword>
<dbReference type="GO" id="GO:0000981">
    <property type="term" value="F:DNA-binding transcription factor activity, RNA polymerase II-specific"/>
    <property type="evidence" value="ECO:0007669"/>
    <property type="project" value="InterPro"/>
</dbReference>
<evidence type="ECO:0000313" key="3">
    <source>
        <dbReference type="Proteomes" id="UP001142393"/>
    </source>
</evidence>
<proteinExistence type="predicted"/>
<dbReference type="InterPro" id="IPR036864">
    <property type="entry name" value="Zn2-C6_fun-type_DNA-bd_sf"/>
</dbReference>
<dbReference type="GO" id="GO:0008270">
    <property type="term" value="F:zinc ion binding"/>
    <property type="evidence" value="ECO:0007669"/>
    <property type="project" value="InterPro"/>
</dbReference>
<dbReference type="Proteomes" id="UP001142393">
    <property type="component" value="Unassembled WGS sequence"/>
</dbReference>
<comment type="caution">
    <text evidence="2">The sequence shown here is derived from an EMBL/GenBank/DDBJ whole genome shotgun (WGS) entry which is preliminary data.</text>
</comment>
<feature type="region of interest" description="Disordered" evidence="1">
    <location>
        <begin position="109"/>
        <end position="149"/>
    </location>
</feature>
<dbReference type="EMBL" id="JANVFU010000003">
    <property type="protein sequence ID" value="KAJ3747596.1"/>
    <property type="molecule type" value="Genomic_DNA"/>
</dbReference>
<dbReference type="Gene3D" id="4.10.240.10">
    <property type="entry name" value="Zn(2)-C6 fungal-type DNA-binding domain"/>
    <property type="match status" value="1"/>
</dbReference>
<gene>
    <name evidence="2" type="ORF">DFH05DRAFT_824433</name>
</gene>